<dbReference type="AlphaFoldDB" id="A0A517KZB7"/>
<gene>
    <name evidence="2" type="ORF">FKW77_004065</name>
</gene>
<evidence type="ECO:0000256" key="1">
    <source>
        <dbReference type="SAM" id="Coils"/>
    </source>
</evidence>
<evidence type="ECO:0000313" key="3">
    <source>
        <dbReference type="Proteomes" id="UP000316270"/>
    </source>
</evidence>
<keyword evidence="3" id="KW-1185">Reference proteome</keyword>
<name>A0A517KZB7_9PEZI</name>
<evidence type="ECO:0000313" key="2">
    <source>
        <dbReference type="EMBL" id="QDS68723.1"/>
    </source>
</evidence>
<organism evidence="2 3">
    <name type="scientific">Venturia effusa</name>
    <dbReference type="NCBI Taxonomy" id="50376"/>
    <lineage>
        <taxon>Eukaryota</taxon>
        <taxon>Fungi</taxon>
        <taxon>Dikarya</taxon>
        <taxon>Ascomycota</taxon>
        <taxon>Pezizomycotina</taxon>
        <taxon>Dothideomycetes</taxon>
        <taxon>Pleosporomycetidae</taxon>
        <taxon>Venturiales</taxon>
        <taxon>Venturiaceae</taxon>
        <taxon>Venturia</taxon>
    </lineage>
</organism>
<accession>A0A517KZB7</accession>
<keyword evidence="1" id="KW-0175">Coiled coil</keyword>
<dbReference type="Proteomes" id="UP000316270">
    <property type="component" value="Chromosome 2"/>
</dbReference>
<sequence length="210" mass="24183">MEPNTPFQTLYDALEAKYRQLNERREANELRKREAEDRAKTIGQSIDCANRENVSDTAERKRLSAIEKDAETKFDQAHAKKEKTEANLEELRNTYKAEIEDAKGAANNLSAAKRELNAITAKIALRDVQTNNKTREQEEIDDILEEVQTEKEDIERDLAYANQEAEDMAGKAKDEAKRFSDQRSRLEALRCGLPALKNEKKKRQNIEEEL</sequence>
<feature type="coiled-coil region" evidence="1">
    <location>
        <begin position="67"/>
        <end position="182"/>
    </location>
</feature>
<reference evidence="2 3" key="1">
    <citation type="submission" date="2019-07" db="EMBL/GenBank/DDBJ databases">
        <title>Finished genome of Venturia effusa.</title>
        <authorList>
            <person name="Young C.A."/>
            <person name="Cox M.P."/>
            <person name="Ganley A.R.D."/>
            <person name="David W.J."/>
        </authorList>
    </citation>
    <scope>NUCLEOTIDE SEQUENCE [LARGE SCALE GENOMIC DNA]</scope>
    <source>
        <strain evidence="3">albino</strain>
    </source>
</reference>
<feature type="coiled-coil region" evidence="1">
    <location>
        <begin position="11"/>
        <end position="38"/>
    </location>
</feature>
<dbReference type="EMBL" id="CP042186">
    <property type="protein sequence ID" value="QDS68723.1"/>
    <property type="molecule type" value="Genomic_DNA"/>
</dbReference>
<proteinExistence type="predicted"/>
<protein>
    <submittedName>
        <fullName evidence="2">Uncharacterized protein</fullName>
    </submittedName>
</protein>